<feature type="compositionally biased region" description="Polar residues" evidence="1">
    <location>
        <begin position="200"/>
        <end position="248"/>
    </location>
</feature>
<dbReference type="InterPro" id="IPR046350">
    <property type="entry name" value="Cystatin_sf"/>
</dbReference>
<protein>
    <submittedName>
        <fullName evidence="4">Spidroin-1-like</fullName>
    </submittedName>
</protein>
<feature type="compositionally biased region" description="Polar residues" evidence="1">
    <location>
        <begin position="515"/>
        <end position="527"/>
    </location>
</feature>
<feature type="compositionally biased region" description="Polar residues" evidence="1">
    <location>
        <begin position="486"/>
        <end position="503"/>
    </location>
</feature>
<dbReference type="SUPFAM" id="SSF54403">
    <property type="entry name" value="Cystatin/monellin"/>
    <property type="match status" value="1"/>
</dbReference>
<evidence type="ECO:0000256" key="1">
    <source>
        <dbReference type="SAM" id="MobiDB-lite"/>
    </source>
</evidence>
<organism evidence="3 4">
    <name type="scientific">Branchiostoma belcheri</name>
    <name type="common">Amphioxus</name>
    <dbReference type="NCBI Taxonomy" id="7741"/>
    <lineage>
        <taxon>Eukaryota</taxon>
        <taxon>Metazoa</taxon>
        <taxon>Chordata</taxon>
        <taxon>Cephalochordata</taxon>
        <taxon>Leptocardii</taxon>
        <taxon>Amphioxiformes</taxon>
        <taxon>Branchiostomatidae</taxon>
        <taxon>Branchiostoma</taxon>
    </lineage>
</organism>
<keyword evidence="3" id="KW-1185">Reference proteome</keyword>
<sequence>MAGAAGILAAVLSVLLIPSAHGAQYRSGAVTLRTDDGVVQQLAYFAAQELRAQLLRVTSASQQSYSSGGCLYQLDIEITRDQGRTVERCQVHVLKQRSGYRMTESSCQVQVAAQSLNMKGPAGPQQASLQSRSKKSASLAATRRSQSKQQSRLSGEAPRQGRLTGFTVRMGSGKNQGGTQGFGSLRQGNQKAGGAGRFGSLQQGNQKAGQQFGSLQQGNQKAGQQFGSLQGNQKAGRQQFGSLQQGNQKAGGAGRFGSLQQGNQKAGGAGRFGSLQQGNQKAGGAGQFGSLQQGNQKAGQVVGPADFGRLQQGNQKAGGTGLGSLQQGNQKAGGAGFGSIQQGNQKAGVVGPPQNTGRYNGFGGRQILPASGLDTTFIPYGPSMGSAQGNQKAGGAGQGFGSLQQGNQKAGGAGQGFGSLQQGNQKAGGAGQDFGSLQQGNQKAGGSRRGFGSLQQGNQKAGGAGRGFGSLQQGNQKAGGAGSDYGSLQQGNQKAGGQVSGSIQRGGKNSGGFRQGSSSINQGNQKAGGSRQNGGFGGYTSGFIGPILPASSGGSTVIYPSGSRYTDQIRQSQVKAGGAGRMRSQQTAFGNSQKNGRPSQSSFGYIEQVGQPPEIIRPPNFNAGYLLSSLRSQQPKQSYSSYSYSYGNGGKQSTSSSYSYSYSYSYGDQPSLPSKDDYPMDEYGAAAFAVDRMNQMTSFDEIYVMGELTNSQTQTPVPGTTTYDLHLTISPTACPRDHKAFASEMTDRCPPVDGKKYDCKLRVTVQSHRDGKTQRSLDDSRCRQL</sequence>
<dbReference type="GO" id="GO:0004869">
    <property type="term" value="F:cysteine-type endopeptidase inhibitor activity"/>
    <property type="evidence" value="ECO:0007669"/>
    <property type="project" value="InterPro"/>
</dbReference>
<feature type="compositionally biased region" description="Polar residues" evidence="1">
    <location>
        <begin position="435"/>
        <end position="444"/>
    </location>
</feature>
<dbReference type="OrthoDB" id="10045323at2759"/>
<evidence type="ECO:0000313" key="3">
    <source>
        <dbReference type="Proteomes" id="UP000515135"/>
    </source>
</evidence>
<feature type="region of interest" description="Disordered" evidence="1">
    <location>
        <begin position="571"/>
        <end position="605"/>
    </location>
</feature>
<accession>A0A6P4YF16</accession>
<gene>
    <name evidence="4" type="primary">LOC109463245</name>
</gene>
<proteinExistence type="predicted"/>
<feature type="chain" id="PRO_5028131819" evidence="2">
    <location>
        <begin position="23"/>
        <end position="785"/>
    </location>
</feature>
<feature type="region of interest" description="Disordered" evidence="1">
    <location>
        <begin position="382"/>
        <end position="534"/>
    </location>
</feature>
<dbReference type="InterPro" id="IPR027214">
    <property type="entry name" value="Cystatin"/>
</dbReference>
<dbReference type="Proteomes" id="UP000515135">
    <property type="component" value="Unplaced"/>
</dbReference>
<dbReference type="AlphaFoldDB" id="A0A6P4YF16"/>
<evidence type="ECO:0000313" key="4">
    <source>
        <dbReference type="RefSeq" id="XP_019615551.1"/>
    </source>
</evidence>
<dbReference type="PANTHER" id="PTHR47116">
    <property type="entry name" value="PHLOEM FILAMENT PROTEIN"/>
    <property type="match status" value="1"/>
</dbReference>
<evidence type="ECO:0000256" key="2">
    <source>
        <dbReference type="SAM" id="SignalP"/>
    </source>
</evidence>
<dbReference type="RefSeq" id="XP_019615551.1">
    <property type="nucleotide sequence ID" value="XM_019759992.1"/>
</dbReference>
<feature type="signal peptide" evidence="2">
    <location>
        <begin position="1"/>
        <end position="22"/>
    </location>
</feature>
<feature type="compositionally biased region" description="Polar residues" evidence="1">
    <location>
        <begin position="583"/>
        <end position="603"/>
    </location>
</feature>
<feature type="region of interest" description="Disordered" evidence="1">
    <location>
        <begin position="118"/>
        <end position="359"/>
    </location>
</feature>
<dbReference type="Gene3D" id="3.10.450.10">
    <property type="match status" value="1"/>
</dbReference>
<dbReference type="GeneID" id="109463245"/>
<dbReference type="KEGG" id="bbel:109463245"/>
<keyword evidence="2" id="KW-0732">Signal</keyword>
<name>A0A6P4YF16_BRABE</name>
<reference evidence="4" key="1">
    <citation type="submission" date="2025-08" db="UniProtKB">
        <authorList>
            <consortium name="RefSeq"/>
        </authorList>
    </citation>
    <scope>IDENTIFICATION</scope>
    <source>
        <tissue evidence="4">Gonad</tissue>
    </source>
</reference>
<feature type="compositionally biased region" description="Low complexity" evidence="1">
    <location>
        <begin position="143"/>
        <end position="152"/>
    </location>
</feature>